<dbReference type="EMBL" id="CU928199">
    <property type="status" value="NOT_ANNOTATED_CDS"/>
    <property type="molecule type" value="Genomic_DNA"/>
</dbReference>
<feature type="compositionally biased region" description="Polar residues" evidence="1">
    <location>
        <begin position="59"/>
        <end position="84"/>
    </location>
</feature>
<dbReference type="Ensembl" id="ENSDART00000153515.3">
    <property type="protein sequence ID" value="ENSDARP00000129319.1"/>
    <property type="gene ID" value="ENSDARG00000097416.3"/>
</dbReference>
<dbReference type="AGR" id="ZFIN:ZDB-GENE-131121-409"/>
<accession>X1WGG4</accession>
<reference evidence="3" key="2">
    <citation type="submission" date="2014-03" db="UniProtKB">
        <authorList>
            <consortium name="Ensembl"/>
        </authorList>
    </citation>
    <scope>IDENTIFICATION</scope>
    <source>
        <strain evidence="3">Tuebingen</strain>
    </source>
</reference>
<dbReference type="AlphaFoldDB" id="X1WGG4"/>
<accession>A0A8M1RRK5</accession>
<protein>
    <submittedName>
        <fullName evidence="3 4">Si:ch73-306e8.2</fullName>
    </submittedName>
</protein>
<feature type="compositionally biased region" description="Low complexity" evidence="1">
    <location>
        <begin position="146"/>
        <end position="155"/>
    </location>
</feature>
<organism evidence="3">
    <name type="scientific">Danio rerio</name>
    <name type="common">Zebrafish</name>
    <name type="synonym">Brachydanio rerio</name>
    <dbReference type="NCBI Taxonomy" id="7955"/>
    <lineage>
        <taxon>Eukaryota</taxon>
        <taxon>Metazoa</taxon>
        <taxon>Chordata</taxon>
        <taxon>Craniata</taxon>
        <taxon>Vertebrata</taxon>
        <taxon>Euteleostomi</taxon>
        <taxon>Actinopterygii</taxon>
        <taxon>Neopterygii</taxon>
        <taxon>Teleostei</taxon>
        <taxon>Ostariophysi</taxon>
        <taxon>Cypriniformes</taxon>
        <taxon>Danionidae</taxon>
        <taxon>Danioninae</taxon>
        <taxon>Danio</taxon>
    </lineage>
</organism>
<gene>
    <name evidence="3 4 5" type="primary">si:ch73-306e8.2</name>
</gene>
<feature type="chain" id="PRO_5044740331" evidence="2">
    <location>
        <begin position="22"/>
        <end position="163"/>
    </location>
</feature>
<evidence type="ECO:0000313" key="3">
    <source>
        <dbReference type="Ensembl" id="ENSDARP00000129319"/>
    </source>
</evidence>
<reference evidence="3" key="1">
    <citation type="journal article" date="2013" name="Nature">
        <title>The zebrafish reference genome sequence and its relationship to the human genome.</title>
        <authorList>
            <consortium name="Genome Reference Consortium Zebrafish"/>
            <person name="Howe K."/>
            <person name="Clark M.D."/>
            <person name="Torroja C.F."/>
            <person name="Torrance J."/>
            <person name="Berthelot C."/>
            <person name="Muffato M."/>
            <person name="Collins J.E."/>
            <person name="Humphray S."/>
            <person name="McLaren K."/>
            <person name="Matthews L."/>
            <person name="McLaren S."/>
            <person name="Sealy I."/>
            <person name="Caccamo M."/>
            <person name="Churcher C."/>
            <person name="Scott C."/>
            <person name="Barrett J.C."/>
            <person name="Koch R."/>
            <person name="Rauch G.J."/>
            <person name="White S."/>
            <person name="Chow W."/>
            <person name="Kilian B."/>
            <person name="Quintais L.T."/>
            <person name="Guerra-Assuncao J.A."/>
            <person name="Zhou Y."/>
            <person name="Gu Y."/>
            <person name="Yen J."/>
            <person name="Vogel J.H."/>
            <person name="Eyre T."/>
            <person name="Redmond S."/>
            <person name="Banerjee R."/>
            <person name="Chi J."/>
            <person name="Fu B."/>
            <person name="Langley E."/>
            <person name="Maguire S.F."/>
            <person name="Laird G.K."/>
            <person name="Lloyd D."/>
            <person name="Kenyon E."/>
            <person name="Donaldson S."/>
            <person name="Sehra H."/>
            <person name="Almeida-King J."/>
            <person name="Loveland J."/>
            <person name="Trevanion S."/>
            <person name="Jones M."/>
            <person name="Quail M."/>
            <person name="Willey D."/>
            <person name="Hunt A."/>
            <person name="Burton J."/>
            <person name="Sims S."/>
            <person name="McLay K."/>
            <person name="Plumb B."/>
            <person name="Davis J."/>
            <person name="Clee C."/>
            <person name="Oliver K."/>
            <person name="Clark R."/>
            <person name="Riddle C."/>
            <person name="Elliot D."/>
            <person name="Eliott D."/>
            <person name="Threadgold G."/>
            <person name="Harden G."/>
            <person name="Ware D."/>
            <person name="Begum S."/>
            <person name="Mortimore B."/>
            <person name="Mortimer B."/>
            <person name="Kerry G."/>
            <person name="Heath P."/>
            <person name="Phillimore B."/>
            <person name="Tracey A."/>
            <person name="Corby N."/>
            <person name="Dunn M."/>
            <person name="Johnson C."/>
            <person name="Wood J."/>
            <person name="Clark S."/>
            <person name="Pelan S."/>
            <person name="Griffiths G."/>
            <person name="Smith M."/>
            <person name="Glithero R."/>
            <person name="Howden P."/>
            <person name="Barker N."/>
            <person name="Lloyd C."/>
            <person name="Stevens C."/>
            <person name="Harley J."/>
            <person name="Holt K."/>
            <person name="Panagiotidis G."/>
            <person name="Lovell J."/>
            <person name="Beasley H."/>
            <person name="Henderson C."/>
            <person name="Gordon D."/>
            <person name="Auger K."/>
            <person name="Wright D."/>
            <person name="Collins J."/>
            <person name="Raisen C."/>
            <person name="Dyer L."/>
            <person name="Leung K."/>
            <person name="Robertson L."/>
            <person name="Ambridge K."/>
            <person name="Leongamornlert D."/>
            <person name="McGuire S."/>
            <person name="Gilderthorp R."/>
            <person name="Griffiths C."/>
            <person name="Manthravadi D."/>
            <person name="Nichol S."/>
            <person name="Barker G."/>
            <person name="Whitehead S."/>
            <person name="Kay M."/>
            <person name="Brown J."/>
            <person name="Murnane C."/>
            <person name="Gray E."/>
            <person name="Humphries M."/>
            <person name="Sycamore N."/>
            <person name="Barker D."/>
            <person name="Saunders D."/>
            <person name="Wallis J."/>
            <person name="Babbage A."/>
            <person name="Hammond S."/>
            <person name="Mashreghi-Mohammadi M."/>
            <person name="Barr L."/>
            <person name="Martin S."/>
            <person name="Wray P."/>
            <person name="Ellington A."/>
            <person name="Matthews N."/>
            <person name="Ellwood M."/>
            <person name="Woodmansey R."/>
            <person name="Clark G."/>
            <person name="Cooper J."/>
            <person name="Cooper J."/>
            <person name="Tromans A."/>
            <person name="Grafham D."/>
            <person name="Skuce C."/>
            <person name="Pandian R."/>
            <person name="Andrews R."/>
            <person name="Harrison E."/>
            <person name="Kimberley A."/>
            <person name="Garnett J."/>
            <person name="Fosker N."/>
            <person name="Hall R."/>
            <person name="Garner P."/>
            <person name="Kelly D."/>
            <person name="Bird C."/>
            <person name="Palmer S."/>
            <person name="Gehring I."/>
            <person name="Berger A."/>
            <person name="Dooley C.M."/>
            <person name="Ersan-Urun Z."/>
            <person name="Eser C."/>
            <person name="Geiger H."/>
            <person name="Geisler M."/>
            <person name="Karotki L."/>
            <person name="Kirn A."/>
            <person name="Konantz J."/>
            <person name="Konantz M."/>
            <person name="Oberlander M."/>
            <person name="Rudolph-Geiger S."/>
            <person name="Teucke M."/>
            <person name="Lanz C."/>
            <person name="Raddatz G."/>
            <person name="Osoegawa K."/>
            <person name="Zhu B."/>
            <person name="Rapp A."/>
            <person name="Widaa S."/>
            <person name="Langford C."/>
            <person name="Yang F."/>
            <person name="Schuster S.C."/>
            <person name="Carter N.P."/>
            <person name="Harrow J."/>
            <person name="Ning Z."/>
            <person name="Herrero J."/>
            <person name="Searle S.M."/>
            <person name="Enright A."/>
            <person name="Geisler R."/>
            <person name="Plasterk R.H."/>
            <person name="Lee C."/>
            <person name="Westerfield M."/>
            <person name="de Jong P.J."/>
            <person name="Zon L.I."/>
            <person name="Postlethwait J.H."/>
            <person name="Nusslein-Volhard C."/>
            <person name="Hubbard T.J."/>
            <person name="Roest Crollius H."/>
            <person name="Rogers J."/>
            <person name="Stemple D.L."/>
        </authorList>
    </citation>
    <scope>NUCLEOTIDE SEQUENCE [LARGE SCALE GENOMIC DNA]</scope>
    <source>
        <strain evidence="3">Tuebingen</strain>
    </source>
</reference>
<evidence type="ECO:0000256" key="1">
    <source>
        <dbReference type="SAM" id="MobiDB-lite"/>
    </source>
</evidence>
<feature type="signal peptide" evidence="2">
    <location>
        <begin position="1"/>
        <end position="21"/>
    </location>
</feature>
<name>X1WGG4_DANRE</name>
<dbReference type="RefSeq" id="XP_002665216.2">
    <property type="nucleotide sequence ID" value="XM_002665170.7"/>
</dbReference>
<dbReference type="ZFIN" id="ZDB-GENE-131121-409">
    <property type="gene designation" value="si:ch73-306e8.2"/>
</dbReference>
<dbReference type="PaxDb" id="7955-ENSDARP00000129319"/>
<dbReference type="EMBL" id="CU928227">
    <property type="status" value="NOT_ANNOTATED_CDS"/>
    <property type="molecule type" value="Genomic_DNA"/>
</dbReference>
<feature type="compositionally biased region" description="Polar residues" evidence="1">
    <location>
        <begin position="114"/>
        <end position="132"/>
    </location>
</feature>
<feature type="compositionally biased region" description="Basic and acidic residues" evidence="1">
    <location>
        <begin position="86"/>
        <end position="103"/>
    </location>
</feature>
<dbReference type="ExpressionAtlas" id="X1WGG4">
    <property type="expression patterns" value="baseline and differential"/>
</dbReference>
<proteinExistence type="predicted"/>
<evidence type="ECO:0000313" key="5">
    <source>
        <dbReference type="ZFIN" id="ZDB-GENE-131121-409"/>
    </source>
</evidence>
<keyword evidence="2" id="KW-0732">Signal</keyword>
<evidence type="ECO:0000256" key="2">
    <source>
        <dbReference type="SAM" id="SignalP"/>
    </source>
</evidence>
<dbReference type="Bgee" id="ENSDARG00000097416">
    <property type="expression patterns" value="Expressed in pharyngeal gill and 10 other cell types or tissues"/>
</dbReference>
<reference evidence="4" key="3">
    <citation type="submission" date="2025-04" db="UniProtKB">
        <authorList>
            <consortium name="RefSeq"/>
        </authorList>
    </citation>
    <scope>IDENTIFICATION</scope>
    <source>
        <strain evidence="4">Tuebingen</strain>
    </source>
</reference>
<sequence>MSLHNMLRVMMLLTAISCCNAKSIRVSHTIHSRDIYEVPGIEYMSDSELRPKSKINFMSDSEQQSSNINFMSDSEQQSSNINFMSDSEHSGSGDVSSSEKEDVSEISDSDGVLENNQVTANYDPNGSTNNDYIPQDYGQFYHDDNNGQNDSDGSGAEPQEENQ</sequence>
<evidence type="ECO:0000313" key="4">
    <source>
        <dbReference type="RefSeq" id="XP_002665216.2"/>
    </source>
</evidence>
<feature type="region of interest" description="Disordered" evidence="1">
    <location>
        <begin position="59"/>
        <end position="163"/>
    </location>
</feature>
<dbReference type="HOGENOM" id="CLU_1800796_0_0_1"/>